<feature type="binding site" evidence="15">
    <location>
        <begin position="213"/>
        <end position="220"/>
    </location>
    <ligand>
        <name>ATP</name>
        <dbReference type="ChEBI" id="CHEBI:30616"/>
    </ligand>
</feature>
<dbReference type="GO" id="GO:0004176">
    <property type="term" value="F:ATP-dependent peptidase activity"/>
    <property type="evidence" value="ECO:0007669"/>
    <property type="project" value="InterPro"/>
</dbReference>
<evidence type="ECO:0000256" key="10">
    <source>
        <dbReference type="ARBA" id="ARBA00022840"/>
    </source>
</evidence>
<comment type="similarity">
    <text evidence="14 15">In the central section; belongs to the AAA ATPase family.</text>
</comment>
<feature type="transmembrane region" description="Helical" evidence="15">
    <location>
        <begin position="113"/>
        <end position="136"/>
    </location>
</feature>
<dbReference type="InterPro" id="IPR000642">
    <property type="entry name" value="Peptidase_M41"/>
</dbReference>
<keyword evidence="4 15" id="KW-0645">Protease</keyword>
<keyword evidence="13 15" id="KW-0472">Membrane</keyword>
<dbReference type="PROSITE" id="PS00674">
    <property type="entry name" value="AAA"/>
    <property type="match status" value="1"/>
</dbReference>
<dbReference type="InterPro" id="IPR037219">
    <property type="entry name" value="Peptidase_M41-like"/>
</dbReference>
<keyword evidence="6 15" id="KW-0479">Metal-binding</keyword>
<feature type="domain" description="AAA+ ATPase" evidence="18">
    <location>
        <begin position="205"/>
        <end position="344"/>
    </location>
</feature>
<evidence type="ECO:0000256" key="13">
    <source>
        <dbReference type="ARBA" id="ARBA00023136"/>
    </source>
</evidence>
<comment type="function">
    <text evidence="15">Acts as a processive, ATP-dependent zinc metallopeptidase for both cytoplasmic and membrane proteins. Plays a role in the quality control of integral membrane proteins.</text>
</comment>
<evidence type="ECO:0000256" key="12">
    <source>
        <dbReference type="ARBA" id="ARBA00023049"/>
    </source>
</evidence>
<dbReference type="Pfam" id="PF00004">
    <property type="entry name" value="AAA"/>
    <property type="match status" value="1"/>
</dbReference>
<evidence type="ECO:0000313" key="19">
    <source>
        <dbReference type="EMBL" id="SPO74979.1"/>
    </source>
</evidence>
<dbReference type="GO" id="GO:0004222">
    <property type="term" value="F:metalloendopeptidase activity"/>
    <property type="evidence" value="ECO:0007669"/>
    <property type="project" value="InterPro"/>
</dbReference>
<evidence type="ECO:0000256" key="7">
    <source>
        <dbReference type="ARBA" id="ARBA00022741"/>
    </source>
</evidence>
<protein>
    <recommendedName>
        <fullName evidence="15">ATP-dependent zinc metalloprotease FtsH</fullName>
        <ecNumber evidence="15">3.4.24.-</ecNumber>
    </recommendedName>
</protein>
<dbReference type="GO" id="GO:0005524">
    <property type="term" value="F:ATP binding"/>
    <property type="evidence" value="ECO:0007669"/>
    <property type="project" value="UniProtKB-UniRule"/>
</dbReference>
<dbReference type="GO" id="GO:0030163">
    <property type="term" value="P:protein catabolic process"/>
    <property type="evidence" value="ECO:0007669"/>
    <property type="project" value="UniProtKB-UniRule"/>
</dbReference>
<dbReference type="Gene3D" id="1.10.8.60">
    <property type="match status" value="1"/>
</dbReference>
<evidence type="ECO:0000256" key="5">
    <source>
        <dbReference type="ARBA" id="ARBA00022692"/>
    </source>
</evidence>
<proteinExistence type="inferred from homology"/>
<reference evidence="19" key="1">
    <citation type="submission" date="2018-04" db="EMBL/GenBank/DDBJ databases">
        <authorList>
            <person name="Go L.Y."/>
            <person name="Mitchell J.A."/>
        </authorList>
    </citation>
    <scope>NUCLEOTIDE SEQUENCE</scope>
    <source>
        <strain evidence="19">FD92</strain>
    </source>
</reference>
<sequence>MNIKKYLSKSVWGLIVIVLIVGILFSLYNVFVKNKNENISFFDFSNAHDIKEIQPFLISSLPVMYDVHIKYKGNSDKKVYELVSEKDYSEFIKKLEEKIDKSKFKGPIQYKDFGGFGPLLSAFRLCLTIYFIYFVLKNLAGATSQLVEQFSDRDKIRTKKNKHSFKQPTLTFKDVAGAEEEKEELAELVDFLKNPKKYYLMGARIPKGVLLSGPPGTGKTLLAKALAGEAKVPFFAVSGSEFVEMFVGLGAARIRSLFKSAQEHAPCIIFIDEIETLARKRGMNSYGGNSEQEQTLNQLLIELDGYNQNQGVIVVAATNQPDFLDPALLRPGRLERRFIVNLPSVKDREAILKLHSLNKKISPDVSLEEVARVTSGFSGAQLEGILNEAALLTARNNVDFIDKKTISEAIDRILMGPAKKSVKYSEKEKKMISYHEAGHAVIGLKLKDSRKVEKVTIIPRGNSGGYNLFSNEEESFFSSKQQLLAEITSFLGGRAAEELFLDDVSNGAYQDFKMATDIAKKMVTIFGMSDLGLTQFEEGNNFHKNFSDPKALEIDQTIQKIIFNCYETAKKIISENKELFIKITEYLLAIETLNKKDIQEIAETNKLSWFDKQKEQEKQTEEQKQKEIERQVEEEKQKEIEQVEEEKQKEKVYEINDSDSTKFSDKKDDINSLN</sequence>
<dbReference type="CDD" id="cd19501">
    <property type="entry name" value="RecA-like_FtsH"/>
    <property type="match status" value="1"/>
</dbReference>
<feature type="binding site" evidence="15">
    <location>
        <position position="511"/>
    </location>
    <ligand>
        <name>Zn(2+)</name>
        <dbReference type="ChEBI" id="CHEBI:29105"/>
        <note>catalytic</note>
    </ligand>
</feature>
<dbReference type="InterPro" id="IPR041569">
    <property type="entry name" value="AAA_lid_3"/>
</dbReference>
<dbReference type="SUPFAM" id="SSF140990">
    <property type="entry name" value="FtsH protease domain-like"/>
    <property type="match status" value="1"/>
</dbReference>
<dbReference type="InterPro" id="IPR027417">
    <property type="entry name" value="P-loop_NTPase"/>
</dbReference>
<organism evidence="19">
    <name type="scientific">Phytoplasma vitis</name>
    <name type="common">Flavescence doree phytoplasma</name>
    <dbReference type="NCBI Taxonomy" id="131152"/>
    <lineage>
        <taxon>Bacteria</taxon>
        <taxon>Bacillati</taxon>
        <taxon>Mycoplasmatota</taxon>
        <taxon>Mollicutes</taxon>
        <taxon>Acholeplasmatales</taxon>
        <taxon>Acholeplasmataceae</taxon>
        <taxon>Candidatus Phytoplasma</taxon>
        <taxon>16SrV (Elm yellows group)</taxon>
    </lineage>
</organism>
<keyword evidence="12 15" id="KW-0482">Metalloprotease</keyword>
<dbReference type="InterPro" id="IPR003960">
    <property type="entry name" value="ATPase_AAA_CS"/>
</dbReference>
<dbReference type="FunFam" id="1.10.8.60:FF:000001">
    <property type="entry name" value="ATP-dependent zinc metalloprotease FtsH"/>
    <property type="match status" value="1"/>
</dbReference>
<dbReference type="AlphaFoldDB" id="A0A2X0QNK6"/>
<dbReference type="FunFam" id="3.40.50.300:FF:000001">
    <property type="entry name" value="ATP-dependent zinc metalloprotease FtsH"/>
    <property type="match status" value="1"/>
</dbReference>
<evidence type="ECO:0000256" key="6">
    <source>
        <dbReference type="ARBA" id="ARBA00022723"/>
    </source>
</evidence>
<dbReference type="GO" id="GO:0016887">
    <property type="term" value="F:ATP hydrolysis activity"/>
    <property type="evidence" value="ECO:0007669"/>
    <property type="project" value="UniProtKB-UniRule"/>
</dbReference>
<evidence type="ECO:0000259" key="18">
    <source>
        <dbReference type="SMART" id="SM00382"/>
    </source>
</evidence>
<feature type="binding site" evidence="15">
    <location>
        <position position="435"/>
    </location>
    <ligand>
        <name>Zn(2+)</name>
        <dbReference type="ChEBI" id="CHEBI:29105"/>
        <note>catalytic</note>
    </ligand>
</feature>
<keyword evidence="10 15" id="KW-0067">ATP-binding</keyword>
<dbReference type="PANTHER" id="PTHR23076">
    <property type="entry name" value="METALLOPROTEASE M41 FTSH"/>
    <property type="match status" value="1"/>
</dbReference>
<feature type="transmembrane region" description="Helical" evidence="15">
    <location>
        <begin position="12"/>
        <end position="31"/>
    </location>
</feature>
<dbReference type="EMBL" id="LT999760">
    <property type="protein sequence ID" value="SPO74979.1"/>
    <property type="molecule type" value="Genomic_DNA"/>
</dbReference>
<feature type="region of interest" description="Disordered" evidence="17">
    <location>
        <begin position="615"/>
        <end position="674"/>
    </location>
</feature>
<dbReference type="SMART" id="SM00382">
    <property type="entry name" value="AAA"/>
    <property type="match status" value="1"/>
</dbReference>
<evidence type="ECO:0000256" key="15">
    <source>
        <dbReference type="HAMAP-Rule" id="MF_01458"/>
    </source>
</evidence>
<evidence type="ECO:0000256" key="3">
    <source>
        <dbReference type="ARBA" id="ARBA00022475"/>
    </source>
</evidence>
<feature type="active site" evidence="15">
    <location>
        <position position="436"/>
    </location>
</feature>
<keyword evidence="7 15" id="KW-0547">Nucleotide-binding</keyword>
<dbReference type="InterPro" id="IPR005936">
    <property type="entry name" value="FtsH"/>
</dbReference>
<keyword evidence="8 15" id="KW-0378">Hydrolase</keyword>
<evidence type="ECO:0000256" key="8">
    <source>
        <dbReference type="ARBA" id="ARBA00022801"/>
    </source>
</evidence>
<evidence type="ECO:0000256" key="14">
    <source>
        <dbReference type="ARBA" id="ARBA00061570"/>
    </source>
</evidence>
<dbReference type="InterPro" id="IPR003593">
    <property type="entry name" value="AAA+_ATPase"/>
</dbReference>
<gene>
    <name evidence="19" type="primary">ftsH6</name>
    <name evidence="15" type="synonym">ftsH</name>
</gene>
<evidence type="ECO:0000256" key="9">
    <source>
        <dbReference type="ARBA" id="ARBA00022833"/>
    </source>
</evidence>
<keyword evidence="11 15" id="KW-1133">Transmembrane helix</keyword>
<dbReference type="Gene3D" id="1.20.58.760">
    <property type="entry name" value="Peptidase M41"/>
    <property type="match status" value="1"/>
</dbReference>
<dbReference type="HAMAP" id="MF_01458">
    <property type="entry name" value="FtsH"/>
    <property type="match status" value="1"/>
</dbReference>
<keyword evidence="9 15" id="KW-0862">Zinc</keyword>
<comment type="similarity">
    <text evidence="16">Belongs to the AAA ATPase family.</text>
</comment>
<feature type="binding site" evidence="15">
    <location>
        <position position="439"/>
    </location>
    <ligand>
        <name>Zn(2+)</name>
        <dbReference type="ChEBI" id="CHEBI:29105"/>
        <note>catalytic</note>
    </ligand>
</feature>
<dbReference type="Pfam" id="PF17862">
    <property type="entry name" value="AAA_lid_3"/>
    <property type="match status" value="1"/>
</dbReference>
<dbReference type="Pfam" id="PF01434">
    <property type="entry name" value="Peptidase_M41"/>
    <property type="match status" value="1"/>
</dbReference>
<dbReference type="EC" id="3.4.24.-" evidence="15"/>
<evidence type="ECO:0000256" key="16">
    <source>
        <dbReference type="RuleBase" id="RU003651"/>
    </source>
</evidence>
<evidence type="ECO:0000256" key="17">
    <source>
        <dbReference type="SAM" id="MobiDB-lite"/>
    </source>
</evidence>
<dbReference type="GO" id="GO:0005886">
    <property type="term" value="C:plasma membrane"/>
    <property type="evidence" value="ECO:0007669"/>
    <property type="project" value="UniProtKB-SubCell"/>
</dbReference>
<dbReference type="NCBIfam" id="TIGR01241">
    <property type="entry name" value="FtsH_fam"/>
    <property type="match status" value="1"/>
</dbReference>
<comment type="similarity">
    <text evidence="2 15">In the C-terminal section; belongs to the peptidase M41 family.</text>
</comment>
<comment type="cofactor">
    <cofactor evidence="15">
        <name>Zn(2+)</name>
        <dbReference type="ChEBI" id="CHEBI:29105"/>
    </cofactor>
    <text evidence="15">Binds 1 zinc ion per subunit.</text>
</comment>
<dbReference type="InterPro" id="IPR003959">
    <property type="entry name" value="ATPase_AAA_core"/>
</dbReference>
<dbReference type="PANTHER" id="PTHR23076:SF113">
    <property type="entry name" value="ATP-DEPENDENT ZINC METALLOPROTEASE FTSH 1, CHLOROPLASTIC-RELATED"/>
    <property type="match status" value="1"/>
</dbReference>
<evidence type="ECO:0000256" key="11">
    <source>
        <dbReference type="ARBA" id="ARBA00022989"/>
    </source>
</evidence>
<dbReference type="Gene3D" id="3.40.50.300">
    <property type="entry name" value="P-loop containing nucleotide triphosphate hydrolases"/>
    <property type="match status" value="1"/>
</dbReference>
<dbReference type="SUPFAM" id="SSF52540">
    <property type="entry name" value="P-loop containing nucleoside triphosphate hydrolases"/>
    <property type="match status" value="1"/>
</dbReference>
<name>A0A2X0QNK6_PHYVT</name>
<dbReference type="FunFam" id="1.20.58.760:FF:000001">
    <property type="entry name" value="ATP-dependent zinc metalloprotease FtsH"/>
    <property type="match status" value="1"/>
</dbReference>
<keyword evidence="3 15" id="KW-1003">Cell membrane</keyword>
<evidence type="ECO:0000256" key="2">
    <source>
        <dbReference type="ARBA" id="ARBA00010044"/>
    </source>
</evidence>
<dbReference type="GO" id="GO:0008270">
    <property type="term" value="F:zinc ion binding"/>
    <property type="evidence" value="ECO:0007669"/>
    <property type="project" value="UniProtKB-UniRule"/>
</dbReference>
<comment type="subcellular location">
    <subcellularLocation>
        <location evidence="15">Cell membrane</location>
        <topology evidence="15">Multi-pass membrane protein</topology>
        <orientation evidence="15">Cytoplasmic side</orientation>
    </subcellularLocation>
    <subcellularLocation>
        <location evidence="1">Membrane</location>
    </subcellularLocation>
</comment>
<dbReference type="GO" id="GO:0006508">
    <property type="term" value="P:proteolysis"/>
    <property type="evidence" value="ECO:0007669"/>
    <property type="project" value="UniProtKB-KW"/>
</dbReference>
<keyword evidence="5 15" id="KW-0812">Transmembrane</keyword>
<accession>A0A2X0QNK6</accession>
<evidence type="ECO:0000256" key="4">
    <source>
        <dbReference type="ARBA" id="ARBA00022670"/>
    </source>
</evidence>
<evidence type="ECO:0000256" key="1">
    <source>
        <dbReference type="ARBA" id="ARBA00004370"/>
    </source>
</evidence>
<comment type="subunit">
    <text evidence="15">Homohexamer.</text>
</comment>